<evidence type="ECO:0000259" key="7">
    <source>
        <dbReference type="Pfam" id="PF04239"/>
    </source>
</evidence>
<dbReference type="Proteomes" id="UP001595859">
    <property type="component" value="Unassembled WGS sequence"/>
</dbReference>
<protein>
    <submittedName>
        <fullName evidence="8">DUF421 domain-containing protein</fullName>
    </submittedName>
</protein>
<name>A0ABV9RVT0_9PSEU</name>
<evidence type="ECO:0000256" key="2">
    <source>
        <dbReference type="ARBA" id="ARBA00006448"/>
    </source>
</evidence>
<keyword evidence="9" id="KW-1185">Reference proteome</keyword>
<organism evidence="8 9">
    <name type="scientific">Actinophytocola glycyrrhizae</name>
    <dbReference type="NCBI Taxonomy" id="2044873"/>
    <lineage>
        <taxon>Bacteria</taxon>
        <taxon>Bacillati</taxon>
        <taxon>Actinomycetota</taxon>
        <taxon>Actinomycetes</taxon>
        <taxon>Pseudonocardiales</taxon>
        <taxon>Pseudonocardiaceae</taxon>
    </lineage>
</organism>
<dbReference type="RefSeq" id="WP_378054724.1">
    <property type="nucleotide sequence ID" value="NZ_JBHSIS010000002.1"/>
</dbReference>
<dbReference type="EMBL" id="JBHSIS010000002">
    <property type="protein sequence ID" value="MFC4852769.1"/>
    <property type="molecule type" value="Genomic_DNA"/>
</dbReference>
<evidence type="ECO:0000256" key="6">
    <source>
        <dbReference type="ARBA" id="ARBA00023136"/>
    </source>
</evidence>
<reference evidence="9" key="1">
    <citation type="journal article" date="2019" name="Int. J. Syst. Evol. Microbiol.">
        <title>The Global Catalogue of Microorganisms (GCM) 10K type strain sequencing project: providing services to taxonomists for standard genome sequencing and annotation.</title>
        <authorList>
            <consortium name="The Broad Institute Genomics Platform"/>
            <consortium name="The Broad Institute Genome Sequencing Center for Infectious Disease"/>
            <person name="Wu L."/>
            <person name="Ma J."/>
        </authorList>
    </citation>
    <scope>NUCLEOTIDE SEQUENCE [LARGE SCALE GENOMIC DNA]</scope>
    <source>
        <strain evidence="9">ZS-22-S1</strain>
    </source>
</reference>
<evidence type="ECO:0000313" key="8">
    <source>
        <dbReference type="EMBL" id="MFC4852769.1"/>
    </source>
</evidence>
<keyword evidence="3" id="KW-1003">Cell membrane</keyword>
<keyword evidence="5" id="KW-1133">Transmembrane helix</keyword>
<evidence type="ECO:0000256" key="4">
    <source>
        <dbReference type="ARBA" id="ARBA00022692"/>
    </source>
</evidence>
<feature type="domain" description="YetF C-terminal" evidence="7">
    <location>
        <begin position="78"/>
        <end position="148"/>
    </location>
</feature>
<dbReference type="Pfam" id="PF04239">
    <property type="entry name" value="DUF421"/>
    <property type="match status" value="1"/>
</dbReference>
<comment type="caution">
    <text evidence="8">The sequence shown here is derived from an EMBL/GenBank/DDBJ whole genome shotgun (WGS) entry which is preliminary data.</text>
</comment>
<dbReference type="Gene3D" id="3.30.240.20">
    <property type="entry name" value="bsu07140 like domains"/>
    <property type="match status" value="1"/>
</dbReference>
<evidence type="ECO:0000256" key="5">
    <source>
        <dbReference type="ARBA" id="ARBA00022989"/>
    </source>
</evidence>
<dbReference type="InterPro" id="IPR007353">
    <property type="entry name" value="DUF421"/>
</dbReference>
<sequence length="165" mass="18315">MDSVFRALIIYLVIVVLFRMMGKRTMAELSTIDLVLLLIISEATQQALLGDDFSVTTSILVVATLVLLDRAADILKFHSRGFSKVTEGTPLVLVQHGRLLMDRLRKEHIAVEDVLVAARSSQGLLKLEQIEYAILETSGTISIIPASERTALDREADHRDTDEGR</sequence>
<accession>A0ABV9RVT0</accession>
<comment type="similarity">
    <text evidence="2">Belongs to the UPF0702 family.</text>
</comment>
<dbReference type="InterPro" id="IPR023090">
    <property type="entry name" value="UPF0702_alpha/beta_dom_sf"/>
</dbReference>
<keyword evidence="6" id="KW-0472">Membrane</keyword>
<gene>
    <name evidence="8" type="ORF">ACFPCV_04570</name>
</gene>
<keyword evidence="4" id="KW-0812">Transmembrane</keyword>
<evidence type="ECO:0000313" key="9">
    <source>
        <dbReference type="Proteomes" id="UP001595859"/>
    </source>
</evidence>
<evidence type="ECO:0000256" key="1">
    <source>
        <dbReference type="ARBA" id="ARBA00004651"/>
    </source>
</evidence>
<dbReference type="PANTHER" id="PTHR34582:SF6">
    <property type="entry name" value="UPF0702 TRANSMEMBRANE PROTEIN YCAP"/>
    <property type="match status" value="1"/>
</dbReference>
<evidence type="ECO:0000256" key="3">
    <source>
        <dbReference type="ARBA" id="ARBA00022475"/>
    </source>
</evidence>
<comment type="subcellular location">
    <subcellularLocation>
        <location evidence="1">Cell membrane</location>
        <topology evidence="1">Multi-pass membrane protein</topology>
    </subcellularLocation>
</comment>
<dbReference type="PANTHER" id="PTHR34582">
    <property type="entry name" value="UPF0702 TRANSMEMBRANE PROTEIN YCAP"/>
    <property type="match status" value="1"/>
</dbReference>
<proteinExistence type="inferred from homology"/>